<evidence type="ECO:0000313" key="5">
    <source>
        <dbReference type="Proteomes" id="UP000565089"/>
    </source>
</evidence>
<name>A0A7W7GK32_9ACTN</name>
<evidence type="ECO:0000256" key="3">
    <source>
        <dbReference type="ARBA" id="ARBA00023163"/>
    </source>
</evidence>
<organism evidence="4 5">
    <name type="scientific">Streptomyces luteogriseus</name>
    <dbReference type="NCBI Taxonomy" id="68233"/>
    <lineage>
        <taxon>Bacteria</taxon>
        <taxon>Bacillati</taxon>
        <taxon>Actinomycetota</taxon>
        <taxon>Actinomycetes</taxon>
        <taxon>Kitasatosporales</taxon>
        <taxon>Streptomycetaceae</taxon>
        <taxon>Streptomyces</taxon>
    </lineage>
</organism>
<evidence type="ECO:0000256" key="1">
    <source>
        <dbReference type="ARBA" id="ARBA00023015"/>
    </source>
</evidence>
<accession>A0A7W7GK32</accession>
<keyword evidence="2 4" id="KW-0238">DNA-binding</keyword>
<evidence type="ECO:0000256" key="2">
    <source>
        <dbReference type="ARBA" id="ARBA00023125"/>
    </source>
</evidence>
<keyword evidence="3" id="KW-0804">Transcription</keyword>
<comment type="caution">
    <text evidence="4">The sequence shown here is derived from an EMBL/GenBank/DDBJ whole genome shotgun (WGS) entry which is preliminary data.</text>
</comment>
<gene>
    <name evidence="4" type="ORF">BJ965_006778</name>
</gene>
<sequence>MAGHVGEHGPLIEASVAGEPERAARLARGHVEGFEQAIRAAI</sequence>
<dbReference type="SUPFAM" id="SSF48008">
    <property type="entry name" value="GntR ligand-binding domain-like"/>
    <property type="match status" value="1"/>
</dbReference>
<dbReference type="Gene3D" id="1.20.120.530">
    <property type="entry name" value="GntR ligand-binding domain-like"/>
    <property type="match status" value="1"/>
</dbReference>
<dbReference type="InterPro" id="IPR008920">
    <property type="entry name" value="TF_FadR/GntR_C"/>
</dbReference>
<keyword evidence="1" id="KW-0805">Transcription regulation</keyword>
<dbReference type="AlphaFoldDB" id="A0A7W7GK32"/>
<evidence type="ECO:0000313" key="4">
    <source>
        <dbReference type="EMBL" id="MBB4716896.1"/>
    </source>
</evidence>
<keyword evidence="5" id="KW-1185">Reference proteome</keyword>
<protein>
    <submittedName>
        <fullName evidence="4">DNA-binding GntR family transcriptional regulator</fullName>
    </submittedName>
</protein>
<dbReference type="Proteomes" id="UP000565089">
    <property type="component" value="Unassembled WGS sequence"/>
</dbReference>
<dbReference type="EMBL" id="JACHMS010000001">
    <property type="protein sequence ID" value="MBB4716896.1"/>
    <property type="molecule type" value="Genomic_DNA"/>
</dbReference>
<reference evidence="4 5" key="1">
    <citation type="submission" date="2020-08" db="EMBL/GenBank/DDBJ databases">
        <title>Sequencing the genomes of 1000 actinobacteria strains.</title>
        <authorList>
            <person name="Klenk H.-P."/>
        </authorList>
    </citation>
    <scope>NUCLEOTIDE SEQUENCE [LARGE SCALE GENOMIC DNA]</scope>
    <source>
        <strain evidence="4 5">DSM 40483</strain>
    </source>
</reference>
<dbReference type="GO" id="GO:0003677">
    <property type="term" value="F:DNA binding"/>
    <property type="evidence" value="ECO:0007669"/>
    <property type="project" value="UniProtKB-KW"/>
</dbReference>
<proteinExistence type="predicted"/>